<keyword evidence="6 13" id="KW-0227">DNA damage</keyword>
<name>A0A940WPK6_9BACI</name>
<keyword evidence="15" id="KW-1185">Reference proteome</keyword>
<keyword evidence="10 13" id="KW-0234">DNA repair</keyword>
<dbReference type="InterPro" id="IPR004612">
    <property type="entry name" value="Resolv_RecU"/>
</dbReference>
<protein>
    <recommendedName>
        <fullName evidence="12 13">Holliday junction resolvase RecU</fullName>
        <ecNumber evidence="13">3.1.21.10</ecNumber>
    </recommendedName>
    <alternativeName>
        <fullName evidence="13">Recombination protein U homolog</fullName>
    </alternativeName>
</protein>
<comment type="catalytic activity">
    <reaction evidence="13">
        <text>Endonucleolytic cleavage at a junction such as a reciprocal single-stranded crossover between two homologous DNA duplexes (Holliday junction).</text>
        <dbReference type="EC" id="3.1.21.10"/>
    </reaction>
</comment>
<dbReference type="EMBL" id="JAGKSQ010000002">
    <property type="protein sequence ID" value="MBP3950314.1"/>
    <property type="molecule type" value="Genomic_DNA"/>
</dbReference>
<evidence type="ECO:0000313" key="15">
    <source>
        <dbReference type="Proteomes" id="UP000678228"/>
    </source>
</evidence>
<dbReference type="InterPro" id="IPR011856">
    <property type="entry name" value="tRNA_endonuc-like_dom_sf"/>
</dbReference>
<organism evidence="14 15">
    <name type="scientific">Halalkalibacter suaedae</name>
    <dbReference type="NCBI Taxonomy" id="2822140"/>
    <lineage>
        <taxon>Bacteria</taxon>
        <taxon>Bacillati</taxon>
        <taxon>Bacillota</taxon>
        <taxon>Bacilli</taxon>
        <taxon>Bacillales</taxon>
        <taxon>Bacillaceae</taxon>
        <taxon>Halalkalibacter</taxon>
    </lineage>
</organism>
<evidence type="ECO:0000256" key="5">
    <source>
        <dbReference type="ARBA" id="ARBA00022759"/>
    </source>
</evidence>
<dbReference type="AlphaFoldDB" id="A0A940WPK6"/>
<keyword evidence="7 13" id="KW-0378">Hydrolase</keyword>
<comment type="cofactor">
    <cofactor evidence="13">
        <name>Mg(2+)</name>
        <dbReference type="ChEBI" id="CHEBI:18420"/>
    </cofactor>
    <text evidence="13">Binds 1 Mg(2+) ion per subunit.</text>
</comment>
<dbReference type="Gene3D" id="3.40.1350.10">
    <property type="match status" value="1"/>
</dbReference>
<dbReference type="GO" id="GO:0000287">
    <property type="term" value="F:magnesium ion binding"/>
    <property type="evidence" value="ECO:0007669"/>
    <property type="project" value="UniProtKB-UniRule"/>
</dbReference>
<keyword evidence="4 13" id="KW-0479">Metal-binding</keyword>
<comment type="subcellular location">
    <subcellularLocation>
        <location evidence="1 13">Cytoplasm</location>
    </subcellularLocation>
</comment>
<evidence type="ECO:0000256" key="3">
    <source>
        <dbReference type="ARBA" id="ARBA00022722"/>
    </source>
</evidence>
<keyword evidence="9 13" id="KW-0233">DNA recombination</keyword>
<evidence type="ECO:0000313" key="14">
    <source>
        <dbReference type="EMBL" id="MBP3950314.1"/>
    </source>
</evidence>
<reference evidence="14" key="1">
    <citation type="submission" date="2021-03" db="EMBL/GenBank/DDBJ databases">
        <title>Bacillus suaedae sp. nov., isolated from Suaeda aralocaspica.</title>
        <authorList>
            <person name="Lei R.F.R."/>
        </authorList>
    </citation>
    <scope>NUCLEOTIDE SEQUENCE</scope>
    <source>
        <strain evidence="14">YZJH907-2</strain>
    </source>
</reference>
<dbReference type="GO" id="GO:0007059">
    <property type="term" value="P:chromosome segregation"/>
    <property type="evidence" value="ECO:0007669"/>
    <property type="project" value="UniProtKB-UniRule"/>
</dbReference>
<keyword evidence="3 13" id="KW-0540">Nuclease</keyword>
<evidence type="ECO:0000256" key="6">
    <source>
        <dbReference type="ARBA" id="ARBA00022763"/>
    </source>
</evidence>
<dbReference type="EC" id="3.1.21.10" evidence="13"/>
<feature type="binding site" evidence="13">
    <location>
        <position position="91"/>
    </location>
    <ligand>
        <name>Mg(2+)</name>
        <dbReference type="ChEBI" id="CHEBI:18420"/>
    </ligand>
</feature>
<dbReference type="GO" id="GO:0005737">
    <property type="term" value="C:cytoplasm"/>
    <property type="evidence" value="ECO:0007669"/>
    <property type="project" value="UniProtKB-SubCell"/>
</dbReference>
<evidence type="ECO:0000256" key="2">
    <source>
        <dbReference type="ARBA" id="ARBA00022490"/>
    </source>
</evidence>
<dbReference type="PIRSF" id="PIRSF037785">
    <property type="entry name" value="RecU"/>
    <property type="match status" value="1"/>
</dbReference>
<evidence type="ECO:0000256" key="7">
    <source>
        <dbReference type="ARBA" id="ARBA00022801"/>
    </source>
</evidence>
<dbReference type="GO" id="GO:0003676">
    <property type="term" value="F:nucleic acid binding"/>
    <property type="evidence" value="ECO:0007669"/>
    <property type="project" value="InterPro"/>
</dbReference>
<dbReference type="HAMAP" id="MF_00130">
    <property type="entry name" value="RecU"/>
    <property type="match status" value="1"/>
</dbReference>
<dbReference type="Pfam" id="PF03838">
    <property type="entry name" value="RecU"/>
    <property type="match status" value="1"/>
</dbReference>
<evidence type="ECO:0000256" key="9">
    <source>
        <dbReference type="ARBA" id="ARBA00023172"/>
    </source>
</evidence>
<dbReference type="Proteomes" id="UP000678228">
    <property type="component" value="Unassembled WGS sequence"/>
</dbReference>
<sequence length="177" mass="20534">MKVNYGNRGMAFEQLINIVNEQYLVQDIALINKRPTPVKVLKSRGTRVLKGYYEDRSTVDYDGTYTARSVAFEAKTVGEKRFDLKNLKTHQMQSLFNTNMHGGISFLLIEIRPVYKVFYVPFDLIRRYWKDAALGGRKSIPLEDLERYAYEVKQGRGVLLDYLAVLDRIEHEKVMSG</sequence>
<proteinExistence type="inferred from homology"/>
<dbReference type="InterPro" id="IPR011335">
    <property type="entry name" value="Restrct_endonuc-II-like"/>
</dbReference>
<dbReference type="SUPFAM" id="SSF52980">
    <property type="entry name" value="Restriction endonuclease-like"/>
    <property type="match status" value="1"/>
</dbReference>
<dbReference type="GO" id="GO:0008821">
    <property type="term" value="F:crossover junction DNA endonuclease activity"/>
    <property type="evidence" value="ECO:0007669"/>
    <property type="project" value="UniProtKB-EC"/>
</dbReference>
<dbReference type="GO" id="GO:0006310">
    <property type="term" value="P:DNA recombination"/>
    <property type="evidence" value="ECO:0007669"/>
    <property type="project" value="UniProtKB-UniRule"/>
</dbReference>
<keyword evidence="8 13" id="KW-0460">Magnesium</keyword>
<keyword evidence="2 13" id="KW-0963">Cytoplasm</keyword>
<evidence type="ECO:0000256" key="10">
    <source>
        <dbReference type="ARBA" id="ARBA00023204"/>
    </source>
</evidence>
<feature type="binding site" evidence="13">
    <location>
        <position position="58"/>
    </location>
    <ligand>
        <name>Mg(2+)</name>
        <dbReference type="ChEBI" id="CHEBI:18420"/>
    </ligand>
</feature>
<dbReference type="RefSeq" id="WP_210595966.1">
    <property type="nucleotide sequence ID" value="NZ_JAGKSQ010000002.1"/>
</dbReference>
<accession>A0A940WPK6</accession>
<feature type="site" description="Transition state stabilizer" evidence="13">
    <location>
        <position position="75"/>
    </location>
</feature>
<dbReference type="CDD" id="cd22354">
    <property type="entry name" value="RecU-like"/>
    <property type="match status" value="1"/>
</dbReference>
<feature type="binding site" evidence="13">
    <location>
        <position position="60"/>
    </location>
    <ligand>
        <name>Mg(2+)</name>
        <dbReference type="ChEBI" id="CHEBI:18420"/>
    </ligand>
</feature>
<keyword evidence="5 13" id="KW-0255">Endonuclease</keyword>
<evidence type="ECO:0000256" key="8">
    <source>
        <dbReference type="ARBA" id="ARBA00022842"/>
    </source>
</evidence>
<dbReference type="GO" id="GO:0006281">
    <property type="term" value="P:DNA repair"/>
    <property type="evidence" value="ECO:0007669"/>
    <property type="project" value="UniProtKB-UniRule"/>
</dbReference>
<gene>
    <name evidence="13" type="primary">recU</name>
    <name evidence="14" type="ORF">J7W16_04155</name>
</gene>
<evidence type="ECO:0000256" key="1">
    <source>
        <dbReference type="ARBA" id="ARBA00004496"/>
    </source>
</evidence>
<evidence type="ECO:0000256" key="13">
    <source>
        <dbReference type="HAMAP-Rule" id="MF_00130"/>
    </source>
</evidence>
<comment type="function">
    <text evidence="13">Endonuclease that resolves Holliday junction intermediates in genetic recombination. Cleaves mobile four-strand junctions by introducing symmetrical nicks in paired strands. Promotes annealing of linear ssDNA with homologous dsDNA. Required for DNA repair, homologous recombination and chromosome segregation.</text>
</comment>
<comment type="caution">
    <text evidence="14">The sequence shown here is derived from an EMBL/GenBank/DDBJ whole genome shotgun (WGS) entry which is preliminary data.</text>
</comment>
<evidence type="ECO:0000256" key="4">
    <source>
        <dbReference type="ARBA" id="ARBA00022723"/>
    </source>
</evidence>
<comment type="similarity">
    <text evidence="11 13">Belongs to the RecU family.</text>
</comment>
<evidence type="ECO:0000256" key="12">
    <source>
        <dbReference type="ARBA" id="ARBA00029523"/>
    </source>
</evidence>
<feature type="binding site" evidence="13">
    <location>
        <position position="73"/>
    </location>
    <ligand>
        <name>Mg(2+)</name>
        <dbReference type="ChEBI" id="CHEBI:18420"/>
    </ligand>
</feature>
<evidence type="ECO:0000256" key="11">
    <source>
        <dbReference type="ARBA" id="ARBA00023447"/>
    </source>
</evidence>